<dbReference type="InterPro" id="IPR011990">
    <property type="entry name" value="TPR-like_helical_dom_sf"/>
</dbReference>
<reference evidence="2" key="1">
    <citation type="journal article" date="2022" name="IScience">
        <title>Evolution of zygomycete secretomes and the origins of terrestrial fungal ecologies.</title>
        <authorList>
            <person name="Chang Y."/>
            <person name="Wang Y."/>
            <person name="Mondo S."/>
            <person name="Ahrendt S."/>
            <person name="Andreopoulos W."/>
            <person name="Barry K."/>
            <person name="Beard J."/>
            <person name="Benny G.L."/>
            <person name="Blankenship S."/>
            <person name="Bonito G."/>
            <person name="Cuomo C."/>
            <person name="Desiro A."/>
            <person name="Gervers K.A."/>
            <person name="Hundley H."/>
            <person name="Kuo A."/>
            <person name="LaButti K."/>
            <person name="Lang B.F."/>
            <person name="Lipzen A."/>
            <person name="O'Donnell K."/>
            <person name="Pangilinan J."/>
            <person name="Reynolds N."/>
            <person name="Sandor L."/>
            <person name="Smith M.E."/>
            <person name="Tsang A."/>
            <person name="Grigoriev I.V."/>
            <person name="Stajich J.E."/>
            <person name="Spatafora J.W."/>
        </authorList>
    </citation>
    <scope>NUCLEOTIDE SEQUENCE</scope>
    <source>
        <strain evidence="2">RSA 2281</strain>
    </source>
</reference>
<gene>
    <name evidence="2" type="ORF">BDA99DRAFT_606350</name>
</gene>
<dbReference type="PROSITE" id="PS50181">
    <property type="entry name" value="FBOX"/>
    <property type="match status" value="1"/>
</dbReference>
<dbReference type="InterPro" id="IPR001810">
    <property type="entry name" value="F-box_dom"/>
</dbReference>
<proteinExistence type="predicted"/>
<dbReference type="InterPro" id="IPR036047">
    <property type="entry name" value="F-box-like_dom_sf"/>
</dbReference>
<keyword evidence="3" id="KW-1185">Reference proteome</keyword>
<dbReference type="AlphaFoldDB" id="A0AAD5K798"/>
<dbReference type="SUPFAM" id="SSF52047">
    <property type="entry name" value="RNI-like"/>
    <property type="match status" value="1"/>
</dbReference>
<dbReference type="Gene3D" id="3.80.10.10">
    <property type="entry name" value="Ribonuclease Inhibitor"/>
    <property type="match status" value="1"/>
</dbReference>
<reference evidence="2" key="2">
    <citation type="submission" date="2023-02" db="EMBL/GenBank/DDBJ databases">
        <authorList>
            <consortium name="DOE Joint Genome Institute"/>
            <person name="Mondo S.J."/>
            <person name="Chang Y."/>
            <person name="Wang Y."/>
            <person name="Ahrendt S."/>
            <person name="Andreopoulos W."/>
            <person name="Barry K."/>
            <person name="Beard J."/>
            <person name="Benny G.L."/>
            <person name="Blankenship S."/>
            <person name="Bonito G."/>
            <person name="Cuomo C."/>
            <person name="Desiro A."/>
            <person name="Gervers K.A."/>
            <person name="Hundley H."/>
            <person name="Kuo A."/>
            <person name="LaButti K."/>
            <person name="Lang B.F."/>
            <person name="Lipzen A."/>
            <person name="O'Donnell K."/>
            <person name="Pangilinan J."/>
            <person name="Reynolds N."/>
            <person name="Sandor L."/>
            <person name="Smith M.W."/>
            <person name="Tsang A."/>
            <person name="Grigoriev I.V."/>
            <person name="Stajich J.E."/>
            <person name="Spatafora J.W."/>
        </authorList>
    </citation>
    <scope>NUCLEOTIDE SEQUENCE</scope>
    <source>
        <strain evidence="2">RSA 2281</strain>
    </source>
</reference>
<accession>A0AAD5K798</accession>
<evidence type="ECO:0000313" key="3">
    <source>
        <dbReference type="Proteomes" id="UP001209540"/>
    </source>
</evidence>
<feature type="domain" description="F-box" evidence="1">
    <location>
        <begin position="122"/>
        <end position="176"/>
    </location>
</feature>
<dbReference type="SUPFAM" id="SSF81383">
    <property type="entry name" value="F-box domain"/>
    <property type="match status" value="1"/>
</dbReference>
<dbReference type="Proteomes" id="UP001209540">
    <property type="component" value="Unassembled WGS sequence"/>
</dbReference>
<organism evidence="2 3">
    <name type="scientific">Phascolomyces articulosus</name>
    <dbReference type="NCBI Taxonomy" id="60185"/>
    <lineage>
        <taxon>Eukaryota</taxon>
        <taxon>Fungi</taxon>
        <taxon>Fungi incertae sedis</taxon>
        <taxon>Mucoromycota</taxon>
        <taxon>Mucoromycotina</taxon>
        <taxon>Mucoromycetes</taxon>
        <taxon>Mucorales</taxon>
        <taxon>Lichtheimiaceae</taxon>
        <taxon>Phascolomyces</taxon>
    </lineage>
</organism>
<name>A0AAD5K798_9FUNG</name>
<protein>
    <recommendedName>
        <fullName evidence="1">F-box domain-containing protein</fullName>
    </recommendedName>
</protein>
<dbReference type="Pfam" id="PF12937">
    <property type="entry name" value="F-box-like"/>
    <property type="match status" value="1"/>
</dbReference>
<evidence type="ECO:0000259" key="1">
    <source>
        <dbReference type="PROSITE" id="PS50181"/>
    </source>
</evidence>
<dbReference type="SMART" id="SM00256">
    <property type="entry name" value="FBOX"/>
    <property type="match status" value="1"/>
</dbReference>
<dbReference type="Gene3D" id="1.20.1280.50">
    <property type="match status" value="1"/>
</dbReference>
<dbReference type="EMBL" id="JAIXMP010000019">
    <property type="protein sequence ID" value="KAI9258137.1"/>
    <property type="molecule type" value="Genomic_DNA"/>
</dbReference>
<dbReference type="Gene3D" id="1.25.40.10">
    <property type="entry name" value="Tetratricopeptide repeat domain"/>
    <property type="match status" value="1"/>
</dbReference>
<sequence>MNQPVKSTWQDYITAIETLTPEIDQLTFELTKRLEKRAMVYAKMAKFDKAMGDAEIIMQYAPTSCRGYLLAGIIYEEQGKITKADEIYKIGQEKVLHYDDGYSKLSMKINFLQKKCDSSNRIKLVDILPAEVIHSIFCLLSIEDRVTCSEVCQSWQQAILNTPLAPRESKAVLHRMKNESFPRAQSLTVTSWLFKPNDATLHHRRLLSALEQLSGSLTELDVSIQLRQSRLGGPVVSVATIISSCKRLRHLKITTNYWCRAFISANEITNLVRSFPEIQTFNLNTIRPENNSWDFHGMEKRDLIMLSQPPVVTSDIPGLGFLRVFVDHRNTHQLSSALDQTGKSLQALYLIFCCEKDDSPFEGHIDERWTPFTTWSFNPVLTNMTKLYCIGCNLKQLQNVICIIIQNSPALEQVVLEYHLDQNMDQKIVDALTNLCRLHMLEIHGGCSHTSKDQPHSLVSLFKIHGNLGIQSPLRTLYFTDTIINDVLLQIIPTVQTLQEIQLHDYHKEYVSKEGMNAFATELKYCDGLQKLVIHSDVGVVSDTTLEALCEVPSLTSLSLYDSKNVTLSGIHKLFEGSSSFKELMLKDRKF</sequence>
<dbReference type="SUPFAM" id="SSF48452">
    <property type="entry name" value="TPR-like"/>
    <property type="match status" value="1"/>
</dbReference>
<dbReference type="InterPro" id="IPR032675">
    <property type="entry name" value="LRR_dom_sf"/>
</dbReference>
<comment type="caution">
    <text evidence="2">The sequence shown here is derived from an EMBL/GenBank/DDBJ whole genome shotgun (WGS) entry which is preliminary data.</text>
</comment>
<evidence type="ECO:0000313" key="2">
    <source>
        <dbReference type="EMBL" id="KAI9258137.1"/>
    </source>
</evidence>